<dbReference type="HOGENOM" id="CLU_042941_8_0_1"/>
<dbReference type="GeneID" id="18812849"/>
<dbReference type="RefSeq" id="XP_007320795.1">
    <property type="nucleotide sequence ID" value="XM_007320733.1"/>
</dbReference>
<protein>
    <submittedName>
        <fullName evidence="3">Uncharacterized protein</fullName>
    </submittedName>
</protein>
<evidence type="ECO:0000313" key="3">
    <source>
        <dbReference type="EMBL" id="EGO22257.1"/>
    </source>
</evidence>
<sequence>MTAQKKQLSYWVLWLLVVSNCCITVYQCLDFYRKQRQDFESKNLTYIGDDYPIAFPVRKLDTVALTLQESVHFTLNSTYSLLDKEWTTLTTHPQGLGRVHMGPDYRIFALVFSHQLHCIREMERAFMHRDHSIPTSGHFRHCLNYLRQSFLCDATDSLEKGDFLKRDFNADRLGDTLICRDWEKVYSKMSDQFSQWLRWKKGHGKL</sequence>
<organism>
    <name type="scientific">Serpula lacrymans var. lacrymans (strain S7.9)</name>
    <name type="common">Dry rot fungus</name>
    <dbReference type="NCBI Taxonomy" id="578457"/>
    <lineage>
        <taxon>Eukaryota</taxon>
        <taxon>Fungi</taxon>
        <taxon>Dikarya</taxon>
        <taxon>Basidiomycota</taxon>
        <taxon>Agaricomycotina</taxon>
        <taxon>Agaricomycetes</taxon>
        <taxon>Agaricomycetidae</taxon>
        <taxon>Boletales</taxon>
        <taxon>Coniophorineae</taxon>
        <taxon>Serpulaceae</taxon>
        <taxon>Serpula</taxon>
    </lineage>
</organism>
<proteinExistence type="inferred from homology"/>
<keyword evidence="2" id="KW-1133">Transmembrane helix</keyword>
<dbReference type="InterPro" id="IPR021765">
    <property type="entry name" value="UstYa-like"/>
</dbReference>
<dbReference type="GO" id="GO:0043386">
    <property type="term" value="P:mycotoxin biosynthetic process"/>
    <property type="evidence" value="ECO:0007669"/>
    <property type="project" value="InterPro"/>
</dbReference>
<dbReference type="Proteomes" id="UP000008064">
    <property type="component" value="Unassembled WGS sequence"/>
</dbReference>
<dbReference type="EMBL" id="GL945437">
    <property type="protein sequence ID" value="EGO22257.1"/>
    <property type="molecule type" value="Genomic_DNA"/>
</dbReference>
<dbReference type="OrthoDB" id="3687641at2759"/>
<dbReference type="Pfam" id="PF11807">
    <property type="entry name" value="UstYa"/>
    <property type="match status" value="1"/>
</dbReference>
<feature type="transmembrane region" description="Helical" evidence="2">
    <location>
        <begin position="12"/>
        <end position="32"/>
    </location>
</feature>
<evidence type="ECO:0000256" key="1">
    <source>
        <dbReference type="ARBA" id="ARBA00035112"/>
    </source>
</evidence>
<keyword evidence="2" id="KW-0812">Transmembrane</keyword>
<dbReference type="AlphaFoldDB" id="F8P409"/>
<dbReference type="PANTHER" id="PTHR33365">
    <property type="entry name" value="YALI0B05434P"/>
    <property type="match status" value="1"/>
</dbReference>
<accession>F8P409</accession>
<evidence type="ECO:0000256" key="2">
    <source>
        <dbReference type="SAM" id="Phobius"/>
    </source>
</evidence>
<dbReference type="PANTHER" id="PTHR33365:SF13">
    <property type="entry name" value="TAT PATHWAY SIGNAL SEQUENCE"/>
    <property type="match status" value="1"/>
</dbReference>
<keyword evidence="2" id="KW-0472">Membrane</keyword>
<reference evidence="3" key="1">
    <citation type="submission" date="2011-04" db="EMBL/GenBank/DDBJ databases">
        <title>Evolution of plant cell wall degrading machinery underlies the functional diversity of forest fungi.</title>
        <authorList>
            <consortium name="US DOE Joint Genome Institute (JGI-PGF)"/>
            <person name="Eastwood D.C."/>
            <person name="Floudas D."/>
            <person name="Binder M."/>
            <person name="Majcherczyk A."/>
            <person name="Schneider P."/>
            <person name="Aerts A."/>
            <person name="Asiegbu F.O."/>
            <person name="Baker S.E."/>
            <person name="Barry K."/>
            <person name="Bendiksby M."/>
            <person name="Blumentritt M."/>
            <person name="Coutinho P.M."/>
            <person name="Cullen D."/>
            <person name="Cullen D."/>
            <person name="Gathman A."/>
            <person name="Goodell B."/>
            <person name="Henrissat B."/>
            <person name="Ihrmark K."/>
            <person name="Kauserud H."/>
            <person name="Kohler A."/>
            <person name="LaButti K."/>
            <person name="Lapidus A."/>
            <person name="Lavin J.L."/>
            <person name="Lee Y.-H."/>
            <person name="Lindquist E."/>
            <person name="Lilly W."/>
            <person name="Lucas S."/>
            <person name="Morin E."/>
            <person name="Murat C."/>
            <person name="Oguiza J.A."/>
            <person name="Park J."/>
            <person name="Pisabarro A.G."/>
            <person name="Riley R."/>
            <person name="Rosling A."/>
            <person name="Salamov A."/>
            <person name="Schmidt O."/>
            <person name="Schmutz J."/>
            <person name="Skrede I."/>
            <person name="Stenlid J."/>
            <person name="Wiebenga A."/>
            <person name="Xie X."/>
            <person name="Kues U."/>
            <person name="Hibbett D.S."/>
            <person name="Hoffmeister D."/>
            <person name="Hogberg N."/>
            <person name="Martin F."/>
            <person name="Grigoriev I.V."/>
            <person name="Watkinson S.C."/>
        </authorList>
    </citation>
    <scope>NUCLEOTIDE SEQUENCE</scope>
    <source>
        <strain evidence="3">S7.9</strain>
    </source>
</reference>
<name>F8P409_SERL9</name>
<dbReference type="KEGG" id="sla:SERLADRAFT_409825"/>
<comment type="similarity">
    <text evidence="1">Belongs to the ustYa family.</text>
</comment>
<gene>
    <name evidence="3" type="ORF">SERLADRAFT_409825</name>
</gene>